<evidence type="ECO:0000313" key="3">
    <source>
        <dbReference type="RefSeq" id="XP_019101266.1"/>
    </source>
</evidence>
<proteinExistence type="predicted"/>
<evidence type="ECO:0000256" key="1">
    <source>
        <dbReference type="SAM" id="MobiDB-lite"/>
    </source>
</evidence>
<gene>
    <name evidence="3" type="primary">LOC109133066</name>
</gene>
<accession>A0ABM1RQH8</accession>
<organism evidence="2 3">
    <name type="scientific">Camelina sativa</name>
    <name type="common">False flax</name>
    <name type="synonym">Myagrum sativum</name>
    <dbReference type="NCBI Taxonomy" id="90675"/>
    <lineage>
        <taxon>Eukaryota</taxon>
        <taxon>Viridiplantae</taxon>
        <taxon>Streptophyta</taxon>
        <taxon>Embryophyta</taxon>
        <taxon>Tracheophyta</taxon>
        <taxon>Spermatophyta</taxon>
        <taxon>Magnoliopsida</taxon>
        <taxon>eudicotyledons</taxon>
        <taxon>Gunneridae</taxon>
        <taxon>Pentapetalae</taxon>
        <taxon>rosids</taxon>
        <taxon>malvids</taxon>
        <taxon>Brassicales</taxon>
        <taxon>Brassicaceae</taxon>
        <taxon>Camelineae</taxon>
        <taxon>Camelina</taxon>
    </lineage>
</organism>
<name>A0ABM1RQH8_CAMSA</name>
<feature type="region of interest" description="Disordered" evidence="1">
    <location>
        <begin position="35"/>
        <end position="74"/>
    </location>
</feature>
<dbReference type="RefSeq" id="XP_019101266.1">
    <property type="nucleotide sequence ID" value="XM_019245721.1"/>
</dbReference>
<keyword evidence="2" id="KW-1185">Reference proteome</keyword>
<dbReference type="GeneID" id="109133066"/>
<sequence length="88" mass="9510">MEGLIPLVYKAVMQIRYGDESSSQQLSSSYYVRLPGDSGRFGRSDFEVSGRGSSSNTAPSSSSKTTTTTTTFAVYRGVQSPVSRRVVT</sequence>
<dbReference type="PANTHER" id="PTHR34670:SF8">
    <property type="entry name" value="EXPRESSED PROTEIN"/>
    <property type="match status" value="1"/>
</dbReference>
<protein>
    <submittedName>
        <fullName evidence="3">Uncharacterized protein LOC109133066</fullName>
    </submittedName>
</protein>
<reference evidence="3" key="2">
    <citation type="submission" date="2025-08" db="UniProtKB">
        <authorList>
            <consortium name="RefSeq"/>
        </authorList>
    </citation>
    <scope>IDENTIFICATION</scope>
    <source>
        <tissue evidence="3">Leaf</tissue>
    </source>
</reference>
<feature type="compositionally biased region" description="Low complexity" evidence="1">
    <location>
        <begin position="53"/>
        <end position="71"/>
    </location>
</feature>
<dbReference type="Proteomes" id="UP000694864">
    <property type="component" value="Chromosome 5"/>
</dbReference>
<reference evidence="2" key="1">
    <citation type="journal article" date="2014" name="Nat. Commun.">
        <title>The emerging biofuel crop Camelina sativa retains a highly undifferentiated hexaploid genome structure.</title>
        <authorList>
            <person name="Kagale S."/>
            <person name="Koh C."/>
            <person name="Nixon J."/>
            <person name="Bollina V."/>
            <person name="Clarke W.E."/>
            <person name="Tuteja R."/>
            <person name="Spillane C."/>
            <person name="Robinson S.J."/>
            <person name="Links M.G."/>
            <person name="Clarke C."/>
            <person name="Higgins E.E."/>
            <person name="Huebert T."/>
            <person name="Sharpe A.G."/>
            <person name="Parkin I.A."/>
        </authorList>
    </citation>
    <scope>NUCLEOTIDE SEQUENCE [LARGE SCALE GENOMIC DNA]</scope>
    <source>
        <strain evidence="2">cv. DH55</strain>
    </source>
</reference>
<evidence type="ECO:0000313" key="2">
    <source>
        <dbReference type="Proteomes" id="UP000694864"/>
    </source>
</evidence>
<dbReference type="PANTHER" id="PTHR34670">
    <property type="entry name" value="EXPRESSED PROTEIN"/>
    <property type="match status" value="1"/>
</dbReference>